<evidence type="ECO:0000313" key="2">
    <source>
        <dbReference type="EMBL" id="KAF2819999.1"/>
    </source>
</evidence>
<gene>
    <name evidence="2" type="ORF">CC86DRAFT_429490</name>
</gene>
<protein>
    <submittedName>
        <fullName evidence="2">Uncharacterized protein</fullName>
    </submittedName>
</protein>
<name>A0A6A6ZH27_9PLEO</name>
<organism evidence="2 3">
    <name type="scientific">Ophiobolus disseminans</name>
    <dbReference type="NCBI Taxonomy" id="1469910"/>
    <lineage>
        <taxon>Eukaryota</taxon>
        <taxon>Fungi</taxon>
        <taxon>Dikarya</taxon>
        <taxon>Ascomycota</taxon>
        <taxon>Pezizomycotina</taxon>
        <taxon>Dothideomycetes</taxon>
        <taxon>Pleosporomycetidae</taxon>
        <taxon>Pleosporales</taxon>
        <taxon>Pleosporineae</taxon>
        <taxon>Phaeosphaeriaceae</taxon>
        <taxon>Ophiobolus</taxon>
    </lineage>
</organism>
<dbReference type="OrthoDB" id="21072at2759"/>
<proteinExistence type="predicted"/>
<feature type="compositionally biased region" description="Basic and acidic residues" evidence="1">
    <location>
        <begin position="170"/>
        <end position="188"/>
    </location>
</feature>
<dbReference type="EMBL" id="MU006242">
    <property type="protein sequence ID" value="KAF2819999.1"/>
    <property type="molecule type" value="Genomic_DNA"/>
</dbReference>
<accession>A0A6A6ZH27</accession>
<sequence>MQRSHPSPSAAQPPAANIPIILVEDQTVKPITTTNYIRNNNEIDFEVVYRKVKSLLPHKKCSHRSSPTAWPCTPCDEAFSNKFWSCAAHLLDYFADFLHVDTPTMHVLWFHLVDIWQQTADWFPIDAALENRSVSPESMQAFTKARWFTKNFEDTIRVMNTVIYGGKDKDRPREPIIHKPSGDHKTAGGEDYNTGPYYSGLRPWEQWLCRGGSSITDSSKAAKENVRHIPTGAIAIMKTHTERAELLAVKLNPGPEFLAAFKRNSLVFPQEAETQSHSYTSRAGTTISYHLENGAPPVMRPEEFGDLEVKATKPSLHLLDEFIGRARGMEAYEPVSGIRDQDGEWEDGFAPFDTWVVTESKQGDGGEDKMELAEE</sequence>
<dbReference type="Proteomes" id="UP000799424">
    <property type="component" value="Unassembled WGS sequence"/>
</dbReference>
<evidence type="ECO:0000256" key="1">
    <source>
        <dbReference type="SAM" id="MobiDB-lite"/>
    </source>
</evidence>
<feature type="region of interest" description="Disordered" evidence="1">
    <location>
        <begin position="170"/>
        <end position="191"/>
    </location>
</feature>
<evidence type="ECO:0000313" key="3">
    <source>
        <dbReference type="Proteomes" id="UP000799424"/>
    </source>
</evidence>
<reference evidence="2" key="1">
    <citation type="journal article" date="2020" name="Stud. Mycol.">
        <title>101 Dothideomycetes genomes: a test case for predicting lifestyles and emergence of pathogens.</title>
        <authorList>
            <person name="Haridas S."/>
            <person name="Albert R."/>
            <person name="Binder M."/>
            <person name="Bloem J."/>
            <person name="Labutti K."/>
            <person name="Salamov A."/>
            <person name="Andreopoulos B."/>
            <person name="Baker S."/>
            <person name="Barry K."/>
            <person name="Bills G."/>
            <person name="Bluhm B."/>
            <person name="Cannon C."/>
            <person name="Castanera R."/>
            <person name="Culley D."/>
            <person name="Daum C."/>
            <person name="Ezra D."/>
            <person name="Gonzalez J."/>
            <person name="Henrissat B."/>
            <person name="Kuo A."/>
            <person name="Liang C."/>
            <person name="Lipzen A."/>
            <person name="Lutzoni F."/>
            <person name="Magnuson J."/>
            <person name="Mondo S."/>
            <person name="Nolan M."/>
            <person name="Ohm R."/>
            <person name="Pangilinan J."/>
            <person name="Park H.-J."/>
            <person name="Ramirez L."/>
            <person name="Alfaro M."/>
            <person name="Sun H."/>
            <person name="Tritt A."/>
            <person name="Yoshinaga Y."/>
            <person name="Zwiers L.-H."/>
            <person name="Turgeon B."/>
            <person name="Goodwin S."/>
            <person name="Spatafora J."/>
            <person name="Crous P."/>
            <person name="Grigoriev I."/>
        </authorList>
    </citation>
    <scope>NUCLEOTIDE SEQUENCE</scope>
    <source>
        <strain evidence="2">CBS 113818</strain>
    </source>
</reference>
<keyword evidence="3" id="KW-1185">Reference proteome</keyword>
<dbReference type="AlphaFoldDB" id="A0A6A6ZH27"/>